<dbReference type="Pfam" id="PF04247">
    <property type="entry name" value="SirB"/>
    <property type="match status" value="1"/>
</dbReference>
<dbReference type="PANTHER" id="PTHR39594:SF1">
    <property type="entry name" value="PROTEIN YCHQ"/>
    <property type="match status" value="1"/>
</dbReference>
<proteinExistence type="predicted"/>
<keyword evidence="1" id="KW-0812">Transmembrane</keyword>
<protein>
    <submittedName>
        <fullName evidence="2">Putative membrane protein SirB2</fullName>
    </submittedName>
</protein>
<dbReference type="InterPro" id="IPR007360">
    <property type="entry name" value="SirB"/>
</dbReference>
<accession>A0A7Y9R0J8</accession>
<keyword evidence="3" id="KW-1185">Reference proteome</keyword>
<keyword evidence="1" id="KW-1133">Transmembrane helix</keyword>
<name>A0A7Y9R0J8_9BURK</name>
<reference evidence="2 3" key="1">
    <citation type="submission" date="2020-07" db="EMBL/GenBank/DDBJ databases">
        <title>Genomic Encyclopedia of Archaeal and Bacterial Type Strains, Phase II (KMG-II): from individual species to whole genera.</title>
        <authorList>
            <person name="Goeker M."/>
        </authorList>
    </citation>
    <scope>NUCLEOTIDE SEQUENCE [LARGE SCALE GENOMIC DNA]</scope>
    <source>
        <strain evidence="2 3">DSM 21226</strain>
    </source>
</reference>
<dbReference type="RefSeq" id="WP_179634773.1">
    <property type="nucleotide sequence ID" value="NZ_JACCFH010000001.1"/>
</dbReference>
<keyword evidence="1" id="KW-0472">Membrane</keyword>
<feature type="transmembrane region" description="Helical" evidence="1">
    <location>
        <begin position="102"/>
        <end position="123"/>
    </location>
</feature>
<dbReference type="EMBL" id="JACCFH010000001">
    <property type="protein sequence ID" value="NYG34081.1"/>
    <property type="molecule type" value="Genomic_DNA"/>
</dbReference>
<feature type="transmembrane region" description="Helical" evidence="1">
    <location>
        <begin position="6"/>
        <end position="30"/>
    </location>
</feature>
<comment type="caution">
    <text evidence="2">The sequence shown here is derived from an EMBL/GenBank/DDBJ whole genome shotgun (WGS) entry which is preliminary data.</text>
</comment>
<organism evidence="2 3">
    <name type="scientific">Sphaerotilus montanus</name>
    <dbReference type="NCBI Taxonomy" id="522889"/>
    <lineage>
        <taxon>Bacteria</taxon>
        <taxon>Pseudomonadati</taxon>
        <taxon>Pseudomonadota</taxon>
        <taxon>Betaproteobacteria</taxon>
        <taxon>Burkholderiales</taxon>
        <taxon>Sphaerotilaceae</taxon>
        <taxon>Sphaerotilus</taxon>
    </lineage>
</organism>
<feature type="transmembrane region" description="Helical" evidence="1">
    <location>
        <begin position="42"/>
        <end position="65"/>
    </location>
</feature>
<dbReference type="Proteomes" id="UP000518288">
    <property type="component" value="Unassembled WGS sequence"/>
</dbReference>
<dbReference type="PIRSF" id="PIRSF005610">
    <property type="entry name" value="SirB"/>
    <property type="match status" value="1"/>
</dbReference>
<feature type="transmembrane region" description="Helical" evidence="1">
    <location>
        <begin position="71"/>
        <end position="90"/>
    </location>
</feature>
<sequence length="125" mass="13580">MNYLAFKHLHLACVGLSATLFLVRGLLMLGRPEALRARWARVLPHVVDTVLLSAAIGMLVVGRIHPLDAPWLLAKIGALLVYIGLGTVALKRGRTRGVRLGAWLAALAVLLYIVAVAMTKQVWPL</sequence>
<evidence type="ECO:0000313" key="3">
    <source>
        <dbReference type="Proteomes" id="UP000518288"/>
    </source>
</evidence>
<evidence type="ECO:0000313" key="2">
    <source>
        <dbReference type="EMBL" id="NYG34081.1"/>
    </source>
</evidence>
<dbReference type="AlphaFoldDB" id="A0A7Y9R0J8"/>
<gene>
    <name evidence="2" type="ORF">BDD16_003067</name>
</gene>
<evidence type="ECO:0000256" key="1">
    <source>
        <dbReference type="SAM" id="Phobius"/>
    </source>
</evidence>
<dbReference type="PANTHER" id="PTHR39594">
    <property type="entry name" value="PROTEIN YCHQ"/>
    <property type="match status" value="1"/>
</dbReference>
<dbReference type="GO" id="GO:0005886">
    <property type="term" value="C:plasma membrane"/>
    <property type="evidence" value="ECO:0007669"/>
    <property type="project" value="TreeGrafter"/>
</dbReference>